<gene>
    <name evidence="4" type="ORF">AAAT34_02695</name>
</gene>
<dbReference type="Pfam" id="PF03358">
    <property type="entry name" value="FMN_red"/>
    <property type="match status" value="1"/>
</dbReference>
<evidence type="ECO:0000256" key="1">
    <source>
        <dbReference type="ARBA" id="ARBA00022630"/>
    </source>
</evidence>
<accession>A0ABV1FNI5</accession>
<dbReference type="SUPFAM" id="SSF52218">
    <property type="entry name" value="Flavoproteins"/>
    <property type="match status" value="1"/>
</dbReference>
<dbReference type="InterPro" id="IPR029039">
    <property type="entry name" value="Flavoprotein-like_sf"/>
</dbReference>
<evidence type="ECO:0000259" key="3">
    <source>
        <dbReference type="Pfam" id="PF03358"/>
    </source>
</evidence>
<dbReference type="PANTHER" id="PTHR43278:SF4">
    <property type="entry name" value="NAD(P)H-DEPENDENT FMN-CONTAINING OXIDOREDUCTASE YWQN-RELATED"/>
    <property type="match status" value="1"/>
</dbReference>
<evidence type="ECO:0000313" key="5">
    <source>
        <dbReference type="Proteomes" id="UP001487296"/>
    </source>
</evidence>
<keyword evidence="5" id="KW-1185">Reference proteome</keyword>
<evidence type="ECO:0000256" key="2">
    <source>
        <dbReference type="ARBA" id="ARBA00022643"/>
    </source>
</evidence>
<dbReference type="InterPro" id="IPR005025">
    <property type="entry name" value="FMN_Rdtase-like_dom"/>
</dbReference>
<evidence type="ECO:0000313" key="4">
    <source>
        <dbReference type="EMBL" id="MEQ2485961.1"/>
    </source>
</evidence>
<protein>
    <submittedName>
        <fullName evidence="4">Flavodoxin family protein</fullName>
    </submittedName>
</protein>
<reference evidence="4 5" key="1">
    <citation type="submission" date="2024-04" db="EMBL/GenBank/DDBJ databases">
        <title>Human intestinal bacterial collection.</title>
        <authorList>
            <person name="Pauvert C."/>
            <person name="Hitch T.C.A."/>
            <person name="Clavel T."/>
        </authorList>
    </citation>
    <scope>NUCLEOTIDE SEQUENCE [LARGE SCALE GENOMIC DNA]</scope>
    <source>
        <strain evidence="4 5">CLA-AA-H145</strain>
    </source>
</reference>
<dbReference type="InterPro" id="IPR051796">
    <property type="entry name" value="ISF_SsuE-like"/>
</dbReference>
<keyword evidence="2" id="KW-0288">FMN</keyword>
<dbReference type="Gene3D" id="3.40.50.360">
    <property type="match status" value="1"/>
</dbReference>
<organism evidence="4 5">
    <name type="scientific">Hallella faecis</name>
    <dbReference type="NCBI Taxonomy" id="2841596"/>
    <lineage>
        <taxon>Bacteria</taxon>
        <taxon>Pseudomonadati</taxon>
        <taxon>Bacteroidota</taxon>
        <taxon>Bacteroidia</taxon>
        <taxon>Bacteroidales</taxon>
        <taxon>Prevotellaceae</taxon>
        <taxon>Hallella</taxon>
    </lineage>
</organism>
<proteinExistence type="predicted"/>
<comment type="caution">
    <text evidence="4">The sequence shown here is derived from an EMBL/GenBank/DDBJ whole genome shotgun (WGS) entry which is preliminary data.</text>
</comment>
<feature type="domain" description="NADPH-dependent FMN reductase-like" evidence="3">
    <location>
        <begin position="1"/>
        <end position="156"/>
    </location>
</feature>
<sequence length="208" mass="23147">MKVLLVSASPRREGNTFTALSEVAKTLNQEGIETEIIEIGSKPIGGCIACNWCKQHPEEHRCAFNNDMVNTISAKALEADAFVFGAPVYYGQPNGSAVSLIQRLLYSNGAAFSYKPVASVCVCRRGGADTSYQSLNMMFEMMNMPIVTSQYWNIAYGREPGQASQDVEGMQTMRTMAHNMAWMLKKFHGEPTSERPEKEPWTPMAFIR</sequence>
<dbReference type="PANTHER" id="PTHR43278">
    <property type="entry name" value="NAD(P)H-DEPENDENT FMN-CONTAINING OXIDOREDUCTASE YWQN-RELATED"/>
    <property type="match status" value="1"/>
</dbReference>
<keyword evidence="1" id="KW-0285">Flavoprotein</keyword>
<dbReference type="Proteomes" id="UP001487296">
    <property type="component" value="Unassembled WGS sequence"/>
</dbReference>
<dbReference type="EMBL" id="JBBNFP010000005">
    <property type="protein sequence ID" value="MEQ2485961.1"/>
    <property type="molecule type" value="Genomic_DNA"/>
</dbReference>
<name>A0ABV1FNI5_9BACT</name>
<dbReference type="RefSeq" id="WP_215758896.1">
    <property type="nucleotide sequence ID" value="NZ_JAHKBE010000004.1"/>
</dbReference>